<dbReference type="InterPro" id="IPR050445">
    <property type="entry name" value="Bact_polysacc_biosynth/exp"/>
</dbReference>
<keyword evidence="12" id="KW-1185">Reference proteome</keyword>
<dbReference type="InterPro" id="IPR005702">
    <property type="entry name" value="Wzc-like_C"/>
</dbReference>
<name>A0A0B0IBL7_9BACI</name>
<dbReference type="GO" id="GO:0005524">
    <property type="term" value="F:ATP binding"/>
    <property type="evidence" value="ECO:0007669"/>
    <property type="project" value="UniProtKB-KW"/>
</dbReference>
<keyword evidence="3" id="KW-0808">Transferase</keyword>
<dbReference type="PANTHER" id="PTHR32309:SF13">
    <property type="entry name" value="FERRIC ENTEROBACTIN TRANSPORT PROTEIN FEPE"/>
    <property type="match status" value="1"/>
</dbReference>
<feature type="domain" description="AAA" evidence="10">
    <location>
        <begin position="59"/>
        <end position="187"/>
    </location>
</feature>
<reference evidence="11 12" key="1">
    <citation type="submission" date="2014-09" db="EMBL/GenBank/DDBJ databases">
        <title>Genome sequencing and annotation of Bacillus Okhensis strain Kh10-101T.</title>
        <authorList>
            <person name="Prakash J.S."/>
        </authorList>
    </citation>
    <scope>NUCLEOTIDE SEQUENCE [LARGE SCALE GENOMIC DNA]</scope>
    <source>
        <strain evidence="12">Kh10-101T</strain>
    </source>
</reference>
<evidence type="ECO:0000256" key="1">
    <source>
        <dbReference type="ARBA" id="ARBA00007316"/>
    </source>
</evidence>
<keyword evidence="6" id="KW-0067">ATP-binding</keyword>
<dbReference type="RefSeq" id="WP_034633170.1">
    <property type="nucleotide sequence ID" value="NZ_JRJU01000045.1"/>
</dbReference>
<comment type="catalytic activity">
    <reaction evidence="8">
        <text>L-tyrosyl-[protein] + ATP = O-phospho-L-tyrosyl-[protein] + ADP + H(+)</text>
        <dbReference type="Rhea" id="RHEA:10596"/>
        <dbReference type="Rhea" id="RHEA-COMP:10136"/>
        <dbReference type="Rhea" id="RHEA-COMP:20101"/>
        <dbReference type="ChEBI" id="CHEBI:15378"/>
        <dbReference type="ChEBI" id="CHEBI:30616"/>
        <dbReference type="ChEBI" id="CHEBI:46858"/>
        <dbReference type="ChEBI" id="CHEBI:61978"/>
        <dbReference type="ChEBI" id="CHEBI:456216"/>
        <dbReference type="EC" id="2.7.10.2"/>
    </reaction>
</comment>
<keyword evidence="4" id="KW-0547">Nucleotide-binding</keyword>
<dbReference type="CDD" id="cd05387">
    <property type="entry name" value="BY-kinase"/>
    <property type="match status" value="1"/>
</dbReference>
<evidence type="ECO:0000256" key="4">
    <source>
        <dbReference type="ARBA" id="ARBA00022741"/>
    </source>
</evidence>
<dbReference type="PANTHER" id="PTHR32309">
    <property type="entry name" value="TYROSINE-PROTEIN KINASE"/>
    <property type="match status" value="1"/>
</dbReference>
<dbReference type="EC" id="2.7.10.2" evidence="2"/>
<evidence type="ECO:0000256" key="2">
    <source>
        <dbReference type="ARBA" id="ARBA00011903"/>
    </source>
</evidence>
<accession>A0A0B0IBL7</accession>
<evidence type="ECO:0000313" key="12">
    <source>
        <dbReference type="Proteomes" id="UP000030832"/>
    </source>
</evidence>
<organism evidence="11 12">
    <name type="scientific">Halalkalibacter okhensis</name>
    <dbReference type="NCBI Taxonomy" id="333138"/>
    <lineage>
        <taxon>Bacteria</taxon>
        <taxon>Bacillati</taxon>
        <taxon>Bacillota</taxon>
        <taxon>Bacilli</taxon>
        <taxon>Bacillales</taxon>
        <taxon>Bacillaceae</taxon>
        <taxon>Halalkalibacter</taxon>
    </lineage>
</organism>
<evidence type="ECO:0000256" key="7">
    <source>
        <dbReference type="ARBA" id="ARBA00023137"/>
    </source>
</evidence>
<evidence type="ECO:0000259" key="10">
    <source>
        <dbReference type="Pfam" id="PF13614"/>
    </source>
</evidence>
<dbReference type="GO" id="GO:0005886">
    <property type="term" value="C:plasma membrane"/>
    <property type="evidence" value="ECO:0007669"/>
    <property type="project" value="TreeGrafter"/>
</dbReference>
<dbReference type="FunFam" id="3.40.50.300:FF:000527">
    <property type="entry name" value="Tyrosine-protein kinase etk"/>
    <property type="match status" value="1"/>
</dbReference>
<dbReference type="Gene3D" id="3.40.50.300">
    <property type="entry name" value="P-loop containing nucleotide triphosphate hydrolases"/>
    <property type="match status" value="1"/>
</dbReference>
<sequence length="231" mass="25131">MSRKAKVTQARQRRNLITDTGKSSPISEQYRTIRTNIEFSAVDKDIRSILVTSAGPAEGKSTTAANLAVVMAQNGQSVLLLDADLRKPTAHYTFGVSNMSGLTNVLSKQQTLEETIQQTKIDNLSVLTCGPIPPNPAELLNSRRMSLVLERAQEIFDTVILDSPPVMAVADAQILASKCDGTVLVISSGKTEKEEVKKAKEQLQNAKATILGAVLNNKKIESGSYYYYSNN</sequence>
<dbReference type="GO" id="GO:0004715">
    <property type="term" value="F:non-membrane spanning protein tyrosine kinase activity"/>
    <property type="evidence" value="ECO:0007669"/>
    <property type="project" value="UniProtKB-EC"/>
</dbReference>
<protein>
    <recommendedName>
        <fullName evidence="2">non-specific protein-tyrosine kinase</fullName>
        <ecNumber evidence="2">2.7.10.2</ecNumber>
    </recommendedName>
</protein>
<feature type="region of interest" description="Disordered" evidence="9">
    <location>
        <begin position="1"/>
        <end position="24"/>
    </location>
</feature>
<feature type="compositionally biased region" description="Basic residues" evidence="9">
    <location>
        <begin position="1"/>
        <end position="14"/>
    </location>
</feature>
<evidence type="ECO:0000256" key="8">
    <source>
        <dbReference type="ARBA" id="ARBA00051245"/>
    </source>
</evidence>
<dbReference type="eggNOG" id="COG0489">
    <property type="taxonomic scope" value="Bacteria"/>
</dbReference>
<feature type="compositionally biased region" description="Polar residues" evidence="9">
    <location>
        <begin position="15"/>
        <end position="24"/>
    </location>
</feature>
<comment type="similarity">
    <text evidence="1">Belongs to the CpsD/CapB family.</text>
</comment>
<evidence type="ECO:0000256" key="3">
    <source>
        <dbReference type="ARBA" id="ARBA00022679"/>
    </source>
</evidence>
<evidence type="ECO:0000313" key="11">
    <source>
        <dbReference type="EMBL" id="KHF38252.1"/>
    </source>
</evidence>
<evidence type="ECO:0000256" key="5">
    <source>
        <dbReference type="ARBA" id="ARBA00022777"/>
    </source>
</evidence>
<dbReference type="STRING" id="333138.LQ50_22240"/>
<dbReference type="Pfam" id="PF13614">
    <property type="entry name" value="AAA_31"/>
    <property type="match status" value="1"/>
</dbReference>
<gene>
    <name evidence="11" type="ORF">LQ50_22240</name>
</gene>
<dbReference type="NCBIfam" id="TIGR01007">
    <property type="entry name" value="eps_fam"/>
    <property type="match status" value="1"/>
</dbReference>
<dbReference type="EMBL" id="JRJU01000045">
    <property type="protein sequence ID" value="KHF38252.1"/>
    <property type="molecule type" value="Genomic_DNA"/>
</dbReference>
<keyword evidence="7" id="KW-0829">Tyrosine-protein kinase</keyword>
<dbReference type="InterPro" id="IPR025669">
    <property type="entry name" value="AAA_dom"/>
</dbReference>
<dbReference type="SUPFAM" id="SSF52540">
    <property type="entry name" value="P-loop containing nucleoside triphosphate hydrolases"/>
    <property type="match status" value="1"/>
</dbReference>
<dbReference type="Proteomes" id="UP000030832">
    <property type="component" value="Unassembled WGS sequence"/>
</dbReference>
<dbReference type="OrthoDB" id="9794577at2"/>
<keyword evidence="5" id="KW-0418">Kinase</keyword>
<proteinExistence type="inferred from homology"/>
<dbReference type="InterPro" id="IPR027417">
    <property type="entry name" value="P-loop_NTPase"/>
</dbReference>
<comment type="caution">
    <text evidence="11">The sequence shown here is derived from an EMBL/GenBank/DDBJ whole genome shotgun (WGS) entry which is preliminary data.</text>
</comment>
<evidence type="ECO:0000256" key="9">
    <source>
        <dbReference type="SAM" id="MobiDB-lite"/>
    </source>
</evidence>
<evidence type="ECO:0000256" key="6">
    <source>
        <dbReference type="ARBA" id="ARBA00022840"/>
    </source>
</evidence>
<dbReference type="GO" id="GO:0042802">
    <property type="term" value="F:identical protein binding"/>
    <property type="evidence" value="ECO:0007669"/>
    <property type="project" value="UniProtKB-ARBA"/>
</dbReference>
<dbReference type="AlphaFoldDB" id="A0A0B0IBL7"/>